<keyword evidence="3" id="KW-0804">Transcription</keyword>
<dbReference type="Pfam" id="PF12833">
    <property type="entry name" value="HTH_18"/>
    <property type="match status" value="1"/>
</dbReference>
<dbReference type="InterPro" id="IPR014710">
    <property type="entry name" value="RmlC-like_jellyroll"/>
</dbReference>
<dbReference type="SUPFAM" id="SSF46689">
    <property type="entry name" value="Homeodomain-like"/>
    <property type="match status" value="2"/>
</dbReference>
<accession>A0ABX2EZK6</accession>
<dbReference type="InterPro" id="IPR037923">
    <property type="entry name" value="HTH-like"/>
</dbReference>
<evidence type="ECO:0000313" key="6">
    <source>
        <dbReference type="Proteomes" id="UP000763557"/>
    </source>
</evidence>
<dbReference type="SMART" id="SM00342">
    <property type="entry name" value="HTH_ARAC"/>
    <property type="match status" value="1"/>
</dbReference>
<reference evidence="5 6" key="1">
    <citation type="submission" date="2020-01" db="EMBL/GenBank/DDBJ databases">
        <title>Kibdelosporangium persica a novel Actinomycetes from a hot desert in Iran.</title>
        <authorList>
            <person name="Safaei N."/>
            <person name="Zaburannyi N."/>
            <person name="Mueller R."/>
            <person name="Wink J."/>
        </authorList>
    </citation>
    <scope>NUCLEOTIDE SEQUENCE [LARGE SCALE GENOMIC DNA]</scope>
    <source>
        <strain evidence="5 6">4NS15</strain>
    </source>
</reference>
<gene>
    <name evidence="5" type="ORF">GC106_16430</name>
</gene>
<protein>
    <submittedName>
        <fullName evidence="5">HTH-type transcriptional regulator RipA</fullName>
    </submittedName>
</protein>
<dbReference type="SUPFAM" id="SSF51215">
    <property type="entry name" value="Regulatory protein AraC"/>
    <property type="match status" value="1"/>
</dbReference>
<evidence type="ECO:0000256" key="2">
    <source>
        <dbReference type="ARBA" id="ARBA00023125"/>
    </source>
</evidence>
<keyword evidence="6" id="KW-1185">Reference proteome</keyword>
<organism evidence="5 6">
    <name type="scientific">Kibdelosporangium persicum</name>
    <dbReference type="NCBI Taxonomy" id="2698649"/>
    <lineage>
        <taxon>Bacteria</taxon>
        <taxon>Bacillati</taxon>
        <taxon>Actinomycetota</taxon>
        <taxon>Actinomycetes</taxon>
        <taxon>Pseudonocardiales</taxon>
        <taxon>Pseudonocardiaceae</taxon>
        <taxon>Kibdelosporangium</taxon>
    </lineage>
</organism>
<dbReference type="InterPro" id="IPR003313">
    <property type="entry name" value="AraC-bd"/>
</dbReference>
<dbReference type="PANTHER" id="PTHR46796:SF2">
    <property type="entry name" value="TRANSCRIPTIONAL REGULATORY PROTEIN"/>
    <property type="match status" value="1"/>
</dbReference>
<evidence type="ECO:0000256" key="1">
    <source>
        <dbReference type="ARBA" id="ARBA00023015"/>
    </source>
</evidence>
<evidence type="ECO:0000259" key="4">
    <source>
        <dbReference type="PROSITE" id="PS01124"/>
    </source>
</evidence>
<dbReference type="InterPro" id="IPR018060">
    <property type="entry name" value="HTH_AraC"/>
</dbReference>
<dbReference type="Gene3D" id="2.60.120.10">
    <property type="entry name" value="Jelly Rolls"/>
    <property type="match status" value="1"/>
</dbReference>
<feature type="domain" description="HTH araC/xylS-type" evidence="4">
    <location>
        <begin position="173"/>
        <end position="274"/>
    </location>
</feature>
<evidence type="ECO:0000256" key="3">
    <source>
        <dbReference type="ARBA" id="ARBA00023163"/>
    </source>
</evidence>
<dbReference type="Pfam" id="PF02311">
    <property type="entry name" value="AraC_binding"/>
    <property type="match status" value="1"/>
</dbReference>
<comment type="caution">
    <text evidence="5">The sequence shown here is derived from an EMBL/GenBank/DDBJ whole genome shotgun (WGS) entry which is preliminary data.</text>
</comment>
<dbReference type="EMBL" id="JAAATY010000003">
    <property type="protein sequence ID" value="NRN64437.1"/>
    <property type="molecule type" value="Genomic_DNA"/>
</dbReference>
<evidence type="ECO:0000313" key="5">
    <source>
        <dbReference type="EMBL" id="NRN64437.1"/>
    </source>
</evidence>
<dbReference type="InterPro" id="IPR050204">
    <property type="entry name" value="AraC_XylS_family_regulators"/>
</dbReference>
<name>A0ABX2EZK6_9PSEU</name>
<keyword evidence="2" id="KW-0238">DNA-binding</keyword>
<dbReference type="Gene3D" id="1.10.10.60">
    <property type="entry name" value="Homeodomain-like"/>
    <property type="match status" value="1"/>
</dbReference>
<dbReference type="Proteomes" id="UP000763557">
    <property type="component" value="Unassembled WGS sequence"/>
</dbReference>
<dbReference type="PROSITE" id="PS01124">
    <property type="entry name" value="HTH_ARAC_FAMILY_2"/>
    <property type="match status" value="1"/>
</dbReference>
<proteinExistence type="predicted"/>
<keyword evidence="1" id="KW-0805">Transcription regulation</keyword>
<dbReference type="PANTHER" id="PTHR46796">
    <property type="entry name" value="HTH-TYPE TRANSCRIPTIONAL ACTIVATOR RHAS-RELATED"/>
    <property type="match status" value="1"/>
</dbReference>
<sequence length="290" mass="31891">MTRQGPAATFAAMEQATWTRVDAGQEAPLNLMTARFVEHVFAPHAHEEFSIGACTEGVEVIRVGATPYYAGPGDIVVIEPGETHTGAAAVPEGFAYRVLYPQWTSLAESGVPHFPAPIIRDPQLATQIQHAHELITRWRDPLEAESRLSWVLTKLVRRHAVGTKDFRPVRAGDRVALATKDRLADRMLDPPGLQEIAAELGLSRFQVLRAFRDAVGMPPYAWLSQYRVTRARTLLEAGHRPAQAAALTGFADQAHLTRWFRRVFGVTPGAFRNSVQDITASGRRGLAGDT</sequence>
<dbReference type="InterPro" id="IPR009057">
    <property type="entry name" value="Homeodomain-like_sf"/>
</dbReference>